<evidence type="ECO:0000313" key="2">
    <source>
        <dbReference type="Proteomes" id="UP000006729"/>
    </source>
</evidence>
<dbReference type="AlphaFoldDB" id="A0A2K2C2R0"/>
<gene>
    <name evidence="1" type="ORF">POPTR_001G238600</name>
</gene>
<protein>
    <submittedName>
        <fullName evidence="1">Uncharacterized protein</fullName>
    </submittedName>
</protein>
<name>A0A2K2C2R0_POPTR</name>
<dbReference type="InParanoid" id="A0A2K2C2R0"/>
<sequence length="66" mass="7753">MYKQVPQFIQGEDQARNLVKDQSAINPPEVCCPPTREAANHQICFCKFPVFLKQLKSDYWRTRILL</sequence>
<keyword evidence="2" id="KW-1185">Reference proteome</keyword>
<dbReference type="Proteomes" id="UP000006729">
    <property type="component" value="Chromosome 1"/>
</dbReference>
<organism evidence="1 2">
    <name type="scientific">Populus trichocarpa</name>
    <name type="common">Western balsam poplar</name>
    <name type="synonym">Populus balsamifera subsp. trichocarpa</name>
    <dbReference type="NCBI Taxonomy" id="3694"/>
    <lineage>
        <taxon>Eukaryota</taxon>
        <taxon>Viridiplantae</taxon>
        <taxon>Streptophyta</taxon>
        <taxon>Embryophyta</taxon>
        <taxon>Tracheophyta</taxon>
        <taxon>Spermatophyta</taxon>
        <taxon>Magnoliopsida</taxon>
        <taxon>eudicotyledons</taxon>
        <taxon>Gunneridae</taxon>
        <taxon>Pentapetalae</taxon>
        <taxon>rosids</taxon>
        <taxon>fabids</taxon>
        <taxon>Malpighiales</taxon>
        <taxon>Salicaceae</taxon>
        <taxon>Saliceae</taxon>
        <taxon>Populus</taxon>
    </lineage>
</organism>
<proteinExistence type="predicted"/>
<reference evidence="1 2" key="1">
    <citation type="journal article" date="2006" name="Science">
        <title>The genome of black cottonwood, Populus trichocarpa (Torr. &amp; Gray).</title>
        <authorList>
            <person name="Tuskan G.A."/>
            <person name="Difazio S."/>
            <person name="Jansson S."/>
            <person name="Bohlmann J."/>
            <person name="Grigoriev I."/>
            <person name="Hellsten U."/>
            <person name="Putnam N."/>
            <person name="Ralph S."/>
            <person name="Rombauts S."/>
            <person name="Salamov A."/>
            <person name="Schein J."/>
            <person name="Sterck L."/>
            <person name="Aerts A."/>
            <person name="Bhalerao R.R."/>
            <person name="Bhalerao R.P."/>
            <person name="Blaudez D."/>
            <person name="Boerjan W."/>
            <person name="Brun A."/>
            <person name="Brunner A."/>
            <person name="Busov V."/>
            <person name="Campbell M."/>
            <person name="Carlson J."/>
            <person name="Chalot M."/>
            <person name="Chapman J."/>
            <person name="Chen G.L."/>
            <person name="Cooper D."/>
            <person name="Coutinho P.M."/>
            <person name="Couturier J."/>
            <person name="Covert S."/>
            <person name="Cronk Q."/>
            <person name="Cunningham R."/>
            <person name="Davis J."/>
            <person name="Degroeve S."/>
            <person name="Dejardin A."/>
            <person name="Depamphilis C."/>
            <person name="Detter J."/>
            <person name="Dirks B."/>
            <person name="Dubchak I."/>
            <person name="Duplessis S."/>
            <person name="Ehlting J."/>
            <person name="Ellis B."/>
            <person name="Gendler K."/>
            <person name="Goodstein D."/>
            <person name="Gribskov M."/>
            <person name="Grimwood J."/>
            <person name="Groover A."/>
            <person name="Gunter L."/>
            <person name="Hamberger B."/>
            <person name="Heinze B."/>
            <person name="Helariutta Y."/>
            <person name="Henrissat B."/>
            <person name="Holligan D."/>
            <person name="Holt R."/>
            <person name="Huang W."/>
            <person name="Islam-Faridi N."/>
            <person name="Jones S."/>
            <person name="Jones-Rhoades M."/>
            <person name="Jorgensen R."/>
            <person name="Joshi C."/>
            <person name="Kangasjarvi J."/>
            <person name="Karlsson J."/>
            <person name="Kelleher C."/>
            <person name="Kirkpatrick R."/>
            <person name="Kirst M."/>
            <person name="Kohler A."/>
            <person name="Kalluri U."/>
            <person name="Larimer F."/>
            <person name="Leebens-Mack J."/>
            <person name="Leple J.C."/>
            <person name="Locascio P."/>
            <person name="Lou Y."/>
            <person name="Lucas S."/>
            <person name="Martin F."/>
            <person name="Montanini B."/>
            <person name="Napoli C."/>
            <person name="Nelson D.R."/>
            <person name="Nelson C."/>
            <person name="Nieminen K."/>
            <person name="Nilsson O."/>
            <person name="Pereda V."/>
            <person name="Peter G."/>
            <person name="Philippe R."/>
            <person name="Pilate G."/>
            <person name="Poliakov A."/>
            <person name="Razumovskaya J."/>
            <person name="Richardson P."/>
            <person name="Rinaldi C."/>
            <person name="Ritland K."/>
            <person name="Rouze P."/>
            <person name="Ryaboy D."/>
            <person name="Schmutz J."/>
            <person name="Schrader J."/>
            <person name="Segerman B."/>
            <person name="Shin H."/>
            <person name="Siddiqui A."/>
            <person name="Sterky F."/>
            <person name="Terry A."/>
            <person name="Tsai C.J."/>
            <person name="Uberbacher E."/>
            <person name="Unneberg P."/>
            <person name="Vahala J."/>
            <person name="Wall K."/>
            <person name="Wessler S."/>
            <person name="Yang G."/>
            <person name="Yin T."/>
            <person name="Douglas C."/>
            <person name="Marra M."/>
            <person name="Sandberg G."/>
            <person name="Van de Peer Y."/>
            <person name="Rokhsar D."/>
        </authorList>
    </citation>
    <scope>NUCLEOTIDE SEQUENCE [LARGE SCALE GENOMIC DNA]</scope>
    <source>
        <strain evidence="2">cv. Nisqually</strain>
    </source>
</reference>
<evidence type="ECO:0000313" key="1">
    <source>
        <dbReference type="EMBL" id="PNT56300.1"/>
    </source>
</evidence>
<accession>A0A2K2C2R0</accession>
<dbReference type="EMBL" id="CM009290">
    <property type="protein sequence ID" value="PNT56300.1"/>
    <property type="molecule type" value="Genomic_DNA"/>
</dbReference>